<sequence>MDPDSQYGLRGQSVPELLGHYAAILQELRRRGVVRTQKAPLGDYAECLAARVYDGELAPNSVTSYDLRAADGRRVRVKARTIHQETRGASFAPFRSFDFDVAVLIAVDSSTYNVLWAREVPAADIEAASQYSAHINGHRVSITAGARLGTDVTTQFSAVLSARPPRT</sequence>
<dbReference type="RefSeq" id="WP_285973886.1">
    <property type="nucleotide sequence ID" value="NZ_CP127294.1"/>
</dbReference>
<dbReference type="EMBL" id="CP127294">
    <property type="protein sequence ID" value="WIX83334.1"/>
    <property type="molecule type" value="Genomic_DNA"/>
</dbReference>
<dbReference type="REBASE" id="728751">
    <property type="entry name" value="Asp215ORF22530P"/>
</dbReference>
<dbReference type="KEGG" id="acab:QRX50_22530"/>
<protein>
    <recommendedName>
        <fullName evidence="1">DUF6998 domain-containing protein</fullName>
    </recommendedName>
</protein>
<dbReference type="InterPro" id="IPR054267">
    <property type="entry name" value="DUF6998"/>
</dbReference>
<proteinExistence type="predicted"/>
<evidence type="ECO:0000259" key="1">
    <source>
        <dbReference type="Pfam" id="PF22522"/>
    </source>
</evidence>
<organism evidence="2 3">
    <name type="scientific">Amycolatopsis carbonis</name>
    <dbReference type="NCBI Taxonomy" id="715471"/>
    <lineage>
        <taxon>Bacteria</taxon>
        <taxon>Bacillati</taxon>
        <taxon>Actinomycetota</taxon>
        <taxon>Actinomycetes</taxon>
        <taxon>Pseudonocardiales</taxon>
        <taxon>Pseudonocardiaceae</taxon>
        <taxon>Amycolatopsis</taxon>
    </lineage>
</organism>
<evidence type="ECO:0000313" key="3">
    <source>
        <dbReference type="Proteomes" id="UP001236014"/>
    </source>
</evidence>
<feature type="domain" description="DUF6998" evidence="1">
    <location>
        <begin position="41"/>
        <end position="84"/>
    </location>
</feature>
<dbReference type="Pfam" id="PF22522">
    <property type="entry name" value="DUF6998"/>
    <property type="match status" value="1"/>
</dbReference>
<reference evidence="2 3" key="1">
    <citation type="submission" date="2023-06" db="EMBL/GenBank/DDBJ databases">
        <authorList>
            <person name="Oyuntsetseg B."/>
            <person name="Kim S.B."/>
        </authorList>
    </citation>
    <scope>NUCLEOTIDE SEQUENCE [LARGE SCALE GENOMIC DNA]</scope>
    <source>
        <strain evidence="2 3">2-15</strain>
    </source>
</reference>
<keyword evidence="3" id="KW-1185">Reference proteome</keyword>
<dbReference type="AlphaFoldDB" id="A0A9Y2N1S3"/>
<evidence type="ECO:0000313" key="2">
    <source>
        <dbReference type="EMBL" id="WIX83334.1"/>
    </source>
</evidence>
<gene>
    <name evidence="2" type="ORF">QRX50_22530</name>
</gene>
<accession>A0A9Y2N1S3</accession>
<name>A0A9Y2N1S3_9PSEU</name>
<dbReference type="Proteomes" id="UP001236014">
    <property type="component" value="Chromosome"/>
</dbReference>